<reference evidence="2 3" key="1">
    <citation type="submission" date="2016-10" db="EMBL/GenBank/DDBJ databases">
        <authorList>
            <person name="de Groot N.N."/>
        </authorList>
    </citation>
    <scope>NUCLEOTIDE SEQUENCE [LARGE SCALE GENOMIC DNA]</scope>
    <source>
        <strain evidence="2 3">NE2</strain>
    </source>
</reference>
<dbReference type="PANTHER" id="PTHR34219">
    <property type="entry name" value="IRON-REGULATED INNER MEMBRANE PROTEIN-RELATED"/>
    <property type="match status" value="1"/>
</dbReference>
<keyword evidence="1" id="KW-0472">Membrane</keyword>
<keyword evidence="1" id="KW-1133">Transmembrane helix</keyword>
<proteinExistence type="predicted"/>
<dbReference type="EMBL" id="FOSN01000015">
    <property type="protein sequence ID" value="SFK69314.1"/>
    <property type="molecule type" value="Genomic_DNA"/>
</dbReference>
<evidence type="ECO:0000256" key="1">
    <source>
        <dbReference type="SAM" id="Phobius"/>
    </source>
</evidence>
<gene>
    <name evidence="2" type="ORF">SAMN05444581_11574</name>
</gene>
<evidence type="ECO:0000313" key="3">
    <source>
        <dbReference type="Proteomes" id="UP000198755"/>
    </source>
</evidence>
<dbReference type="OrthoDB" id="9791166at2"/>
<keyword evidence="1" id="KW-0812">Transmembrane</keyword>
<feature type="transmembrane region" description="Helical" evidence="1">
    <location>
        <begin position="213"/>
        <end position="231"/>
    </location>
</feature>
<evidence type="ECO:0000313" key="2">
    <source>
        <dbReference type="EMBL" id="SFK69314.1"/>
    </source>
</evidence>
<dbReference type="STRING" id="1612308.SAMN05444581_11574"/>
<protein>
    <submittedName>
        <fullName evidence="2">Uncharacterized iron-regulated membrane protein</fullName>
    </submittedName>
</protein>
<keyword evidence="3" id="KW-1185">Reference proteome</keyword>
<dbReference type="Pfam" id="PF03929">
    <property type="entry name" value="PepSY_TM"/>
    <property type="match status" value="1"/>
</dbReference>
<feature type="transmembrane region" description="Helical" evidence="1">
    <location>
        <begin position="17"/>
        <end position="38"/>
    </location>
</feature>
<accession>A0A1I4BKG6</accession>
<dbReference type="Proteomes" id="UP000198755">
    <property type="component" value="Unassembled WGS sequence"/>
</dbReference>
<dbReference type="InterPro" id="IPR005625">
    <property type="entry name" value="PepSY-ass_TM"/>
</dbReference>
<dbReference type="AlphaFoldDB" id="A0A1I4BKG6"/>
<organism evidence="2 3">
    <name type="scientific">Methylocapsa palsarum</name>
    <dbReference type="NCBI Taxonomy" id="1612308"/>
    <lineage>
        <taxon>Bacteria</taxon>
        <taxon>Pseudomonadati</taxon>
        <taxon>Pseudomonadota</taxon>
        <taxon>Alphaproteobacteria</taxon>
        <taxon>Hyphomicrobiales</taxon>
        <taxon>Beijerinckiaceae</taxon>
        <taxon>Methylocapsa</taxon>
    </lineage>
</organism>
<dbReference type="PANTHER" id="PTHR34219:SF5">
    <property type="entry name" value="BLR4505 PROTEIN"/>
    <property type="match status" value="1"/>
</dbReference>
<feature type="transmembrane region" description="Helical" evidence="1">
    <location>
        <begin position="361"/>
        <end position="384"/>
    </location>
</feature>
<name>A0A1I4BKG6_9HYPH</name>
<sequence length="425" mass="47822">MPDAGAVRRFFVWIHRWAGLIMAMFLIVVGLTGSLLAFNAELERLISPQLYAQPRPDTAPLDLATLAERAEALVAPSARIAGLSRFGTDQVVAAVSPRSDPATQKPYEISFDQLFLDPYAGTELGRRMNGDLSQGLINLMPFIYDLHWRLALGTAGFWILGLLAVAWTIDCFIGFYLTLPRTTSGFWRRWMPAWLIKRKAGAFRLNFDLHRAGGLWLWPMLFIFAWSSVMMDMRPVYEWVTSALFNYRSPLPEPHMVTTPNLGWRDAEGKGARLIEEQAALKGFRVEREESLFYNEQFGVYFLSFRSSLDVGERSGATYVALDGDTGQLRALELPSGERSGNTITSWLYALHMANVFGLPYRIFVCVLGLLIVMLSVTGVYIWWKKRRARQFSRTPRGRLTCPEAAETLSRFGDGGRDAPGPNSA</sequence>
<feature type="transmembrane region" description="Helical" evidence="1">
    <location>
        <begin position="155"/>
        <end position="179"/>
    </location>
</feature>